<protein>
    <recommendedName>
        <fullName evidence="6">WD40 repeat-like protein</fullName>
    </recommendedName>
</protein>
<dbReference type="EMBL" id="KV744995">
    <property type="protein sequence ID" value="OCK79625.1"/>
    <property type="molecule type" value="Genomic_DNA"/>
</dbReference>
<sequence length="387" mass="42876">MALISSIKSVTLDLPPSSLEFWPYDPQYAVIGTYNLEKNEESVGKNGEKNEAIQQRSGSLVLVRIDEDDITIIQTLQTPFAILDVHFCPPRHQNPFLLGAATSTGSLALYQLKKSPGGTDERVPRLKHVETLQYFPQSSLVTAFAWHPTISHLVGMTLSTGEVKLSSIKDRRNPHNSTTLYFHDLEAWTISFQIEGTGVFSGGDDSVLSFQSLPTVLSPEDTSVLPSDVIFEDEDKHKAMWEDRKTHGAGVTAILPLDDDILITGSYDDHIRIFHAPRVGRRTVLAEINLGGGVWRLKSVVNESLSTQSKQEDTVKAVLLASCMHAGTQILKVVKDGDGNWCLEVLAKFEEHKSMNYASDFQPKIGTGPVTYISTSFYDKLLCLWKA</sequence>
<dbReference type="PANTHER" id="PTHR46042">
    <property type="entry name" value="DIPHTHINE METHYLTRANSFERASE"/>
    <property type="match status" value="1"/>
</dbReference>
<dbReference type="GO" id="GO:0005737">
    <property type="term" value="C:cytoplasm"/>
    <property type="evidence" value="ECO:0007669"/>
    <property type="project" value="TreeGrafter"/>
</dbReference>
<dbReference type="AlphaFoldDB" id="A0A8E2JEG1"/>
<organism evidence="4 5">
    <name type="scientific">Lepidopterella palustris CBS 459.81</name>
    <dbReference type="NCBI Taxonomy" id="1314670"/>
    <lineage>
        <taxon>Eukaryota</taxon>
        <taxon>Fungi</taxon>
        <taxon>Dikarya</taxon>
        <taxon>Ascomycota</taxon>
        <taxon>Pezizomycotina</taxon>
        <taxon>Dothideomycetes</taxon>
        <taxon>Pleosporomycetidae</taxon>
        <taxon>Mytilinidiales</taxon>
        <taxon>Argynnaceae</taxon>
        <taxon>Lepidopterella</taxon>
    </lineage>
</organism>
<dbReference type="Gene3D" id="2.130.10.10">
    <property type="entry name" value="YVTN repeat-like/Quinoprotein amine dehydrogenase"/>
    <property type="match status" value="1"/>
</dbReference>
<evidence type="ECO:0008006" key="6">
    <source>
        <dbReference type="Google" id="ProtNLM"/>
    </source>
</evidence>
<accession>A0A8E2JEG1</accession>
<proteinExistence type="predicted"/>
<dbReference type="Proteomes" id="UP000250266">
    <property type="component" value="Unassembled WGS sequence"/>
</dbReference>
<dbReference type="InterPro" id="IPR052415">
    <property type="entry name" value="Diphthine_MTase"/>
</dbReference>
<evidence type="ECO:0000313" key="4">
    <source>
        <dbReference type="EMBL" id="OCK79625.1"/>
    </source>
</evidence>
<evidence type="ECO:0000256" key="3">
    <source>
        <dbReference type="ARBA" id="ARBA00043952"/>
    </source>
</evidence>
<reference evidence="4 5" key="1">
    <citation type="journal article" date="2016" name="Nat. Commun.">
        <title>Ectomycorrhizal ecology is imprinted in the genome of the dominant symbiotic fungus Cenococcum geophilum.</title>
        <authorList>
            <consortium name="DOE Joint Genome Institute"/>
            <person name="Peter M."/>
            <person name="Kohler A."/>
            <person name="Ohm R.A."/>
            <person name="Kuo A."/>
            <person name="Krutzmann J."/>
            <person name="Morin E."/>
            <person name="Arend M."/>
            <person name="Barry K.W."/>
            <person name="Binder M."/>
            <person name="Choi C."/>
            <person name="Clum A."/>
            <person name="Copeland A."/>
            <person name="Grisel N."/>
            <person name="Haridas S."/>
            <person name="Kipfer T."/>
            <person name="LaButti K."/>
            <person name="Lindquist E."/>
            <person name="Lipzen A."/>
            <person name="Maire R."/>
            <person name="Meier B."/>
            <person name="Mihaltcheva S."/>
            <person name="Molinier V."/>
            <person name="Murat C."/>
            <person name="Poggeler S."/>
            <person name="Quandt C.A."/>
            <person name="Sperisen C."/>
            <person name="Tritt A."/>
            <person name="Tisserant E."/>
            <person name="Crous P.W."/>
            <person name="Henrissat B."/>
            <person name="Nehls U."/>
            <person name="Egli S."/>
            <person name="Spatafora J.W."/>
            <person name="Grigoriev I.V."/>
            <person name="Martin F.M."/>
        </authorList>
    </citation>
    <scope>NUCLEOTIDE SEQUENCE [LARGE SCALE GENOMIC DNA]</scope>
    <source>
        <strain evidence="4 5">CBS 459.81</strain>
    </source>
</reference>
<gene>
    <name evidence="4" type="ORF">K432DRAFT_443739</name>
</gene>
<dbReference type="SUPFAM" id="SSF50978">
    <property type="entry name" value="WD40 repeat-like"/>
    <property type="match status" value="1"/>
</dbReference>
<dbReference type="GO" id="GO:0017183">
    <property type="term" value="P:protein histidyl modification to diphthamide"/>
    <property type="evidence" value="ECO:0007669"/>
    <property type="project" value="TreeGrafter"/>
</dbReference>
<evidence type="ECO:0000256" key="2">
    <source>
        <dbReference type="ARBA" id="ARBA00022737"/>
    </source>
</evidence>
<dbReference type="InterPro" id="IPR036322">
    <property type="entry name" value="WD40_repeat_dom_sf"/>
</dbReference>
<keyword evidence="5" id="KW-1185">Reference proteome</keyword>
<dbReference type="InterPro" id="IPR015943">
    <property type="entry name" value="WD40/YVTN_repeat-like_dom_sf"/>
</dbReference>
<keyword evidence="2" id="KW-0677">Repeat</keyword>
<keyword evidence="1" id="KW-0853">WD repeat</keyword>
<dbReference type="OrthoDB" id="1930760at2759"/>
<dbReference type="GO" id="GO:0061685">
    <property type="term" value="F:diphthine methylesterase activity"/>
    <property type="evidence" value="ECO:0007669"/>
    <property type="project" value="TreeGrafter"/>
</dbReference>
<evidence type="ECO:0000313" key="5">
    <source>
        <dbReference type="Proteomes" id="UP000250266"/>
    </source>
</evidence>
<dbReference type="PANTHER" id="PTHR46042:SF1">
    <property type="entry name" value="DIPHTHINE METHYLTRANSFERASE"/>
    <property type="match status" value="1"/>
</dbReference>
<evidence type="ECO:0000256" key="1">
    <source>
        <dbReference type="ARBA" id="ARBA00022574"/>
    </source>
</evidence>
<name>A0A8E2JEG1_9PEZI</name>
<comment type="pathway">
    <text evidence="3">Protein modification.</text>
</comment>